<organism evidence="5">
    <name type="scientific">Solibacter usitatus (strain Ellin6076)</name>
    <dbReference type="NCBI Taxonomy" id="234267"/>
    <lineage>
        <taxon>Bacteria</taxon>
        <taxon>Pseudomonadati</taxon>
        <taxon>Acidobacteriota</taxon>
        <taxon>Terriglobia</taxon>
        <taxon>Bryobacterales</taxon>
        <taxon>Solibacteraceae</taxon>
        <taxon>Candidatus Solibacter</taxon>
    </lineage>
</organism>
<dbReference type="InterPro" id="IPR049049">
    <property type="entry name" value="Beta-AFase-like_GH127_C"/>
</dbReference>
<dbReference type="STRING" id="234267.Acid_3381"/>
<dbReference type="EMBL" id="CP000473">
    <property type="protein sequence ID" value="ABJ84354.1"/>
    <property type="molecule type" value="Genomic_DNA"/>
</dbReference>
<dbReference type="InParanoid" id="Q021N3"/>
<evidence type="ECO:0008006" key="6">
    <source>
        <dbReference type="Google" id="ProtNLM"/>
    </source>
</evidence>
<dbReference type="PANTHER" id="PTHR43465:SF2">
    <property type="entry name" value="DUF1680 DOMAIN PROTEIN (AFU_ORTHOLOGUE AFUA_1G08910)"/>
    <property type="match status" value="1"/>
</dbReference>
<dbReference type="HOGENOM" id="CLU_013148_1_0_0"/>
<evidence type="ECO:0000256" key="1">
    <source>
        <dbReference type="SAM" id="MobiDB-lite"/>
    </source>
</evidence>
<dbReference type="SUPFAM" id="SSF49785">
    <property type="entry name" value="Galactose-binding domain-like"/>
    <property type="match status" value="1"/>
</dbReference>
<dbReference type="eggNOG" id="COG3533">
    <property type="taxonomic scope" value="Bacteria"/>
</dbReference>
<feature type="domain" description="Non-reducing end beta-L-arabinofuranosidase-like GH127 middle" evidence="3">
    <location>
        <begin position="426"/>
        <end position="539"/>
    </location>
</feature>
<dbReference type="InterPro" id="IPR008979">
    <property type="entry name" value="Galactose-bd-like_sf"/>
</dbReference>
<dbReference type="GO" id="GO:0005975">
    <property type="term" value="P:carbohydrate metabolic process"/>
    <property type="evidence" value="ECO:0007669"/>
    <property type="project" value="InterPro"/>
</dbReference>
<dbReference type="PANTHER" id="PTHR43465">
    <property type="entry name" value="DUF1680 DOMAIN PROTEIN (AFU_ORTHOLOGUE AFUA_1G08910)"/>
    <property type="match status" value="1"/>
</dbReference>
<evidence type="ECO:0000259" key="3">
    <source>
        <dbReference type="Pfam" id="PF20736"/>
    </source>
</evidence>
<proteinExistence type="predicted"/>
<dbReference type="KEGG" id="sus:Acid_3381"/>
<accession>Q021N3</accession>
<evidence type="ECO:0000259" key="2">
    <source>
        <dbReference type="Pfam" id="PF07944"/>
    </source>
</evidence>
<dbReference type="AlphaFoldDB" id="Q021N3"/>
<dbReference type="Pfam" id="PF20736">
    <property type="entry name" value="Glyco_hydro127M"/>
    <property type="match status" value="1"/>
</dbReference>
<feature type="region of interest" description="Disordered" evidence="1">
    <location>
        <begin position="670"/>
        <end position="690"/>
    </location>
</feature>
<dbReference type="InterPro" id="IPR012878">
    <property type="entry name" value="Beta-AFase-like_GH127_cat"/>
</dbReference>
<evidence type="ECO:0000259" key="4">
    <source>
        <dbReference type="Pfam" id="PF20737"/>
    </source>
</evidence>
<name>Q021N3_SOLUE</name>
<dbReference type="SUPFAM" id="SSF48208">
    <property type="entry name" value="Six-hairpin glycosidases"/>
    <property type="match status" value="1"/>
</dbReference>
<protein>
    <recommendedName>
        <fullName evidence="6">F5/8 type C domain-containing protein</fullName>
    </recommendedName>
</protein>
<feature type="domain" description="Non-reducing end beta-L-arabinofuranosidase-like GH127 catalytic" evidence="2">
    <location>
        <begin position="28"/>
        <end position="416"/>
    </location>
</feature>
<reference evidence="5" key="1">
    <citation type="submission" date="2006-10" db="EMBL/GenBank/DDBJ databases">
        <title>Complete sequence of Solibacter usitatus Ellin6076.</title>
        <authorList>
            <consortium name="US DOE Joint Genome Institute"/>
            <person name="Copeland A."/>
            <person name="Lucas S."/>
            <person name="Lapidus A."/>
            <person name="Barry K."/>
            <person name="Detter J.C."/>
            <person name="Glavina del Rio T."/>
            <person name="Hammon N."/>
            <person name="Israni S."/>
            <person name="Dalin E."/>
            <person name="Tice H."/>
            <person name="Pitluck S."/>
            <person name="Thompson L.S."/>
            <person name="Brettin T."/>
            <person name="Bruce D."/>
            <person name="Han C."/>
            <person name="Tapia R."/>
            <person name="Gilna P."/>
            <person name="Schmutz J."/>
            <person name="Larimer F."/>
            <person name="Land M."/>
            <person name="Hauser L."/>
            <person name="Kyrpides N."/>
            <person name="Mikhailova N."/>
            <person name="Janssen P.H."/>
            <person name="Kuske C.R."/>
            <person name="Richardson P."/>
        </authorList>
    </citation>
    <scope>NUCLEOTIDE SEQUENCE</scope>
    <source>
        <strain evidence="5">Ellin6076</strain>
    </source>
</reference>
<dbReference type="OrthoDB" id="9757939at2"/>
<dbReference type="InterPro" id="IPR049046">
    <property type="entry name" value="Beta-AFase-like_GH127_middle"/>
</dbReference>
<feature type="domain" description="Non-reducing end beta-L-arabinofuranosidase-like GH127 C-terminal" evidence="4">
    <location>
        <begin position="541"/>
        <end position="647"/>
    </location>
</feature>
<evidence type="ECO:0000313" key="5">
    <source>
        <dbReference type="EMBL" id="ABJ84354.1"/>
    </source>
</evidence>
<dbReference type="Gene3D" id="2.60.120.260">
    <property type="entry name" value="Galactose-binding domain-like"/>
    <property type="match status" value="1"/>
</dbReference>
<sequence precursor="true">MRFLVLAALGSAAFAQRDYPVKPVPFTSVHFNDVFWAPRIEINRAVTIPFAFGKNEETGRVGNFDRAATALRGEPLADRKAPGYPFDDSDVYKVIEGASYALSVQPDPKLDAYVDGLIAKIAAAQEKDGYLYTTRAIDPAHPHPWAGTKRWELEKVDSHELYDLGHLYEAAAAHYQATGKRNLLDIALKSATMLQNTFGPGKESIWPGHQITEMGLAKLYRVTGDAAYVNLAKFMLDVRGPDGSRGAGRTYNQSHMRVVDQTEAVGHAVRATYMYSGMADVAALTGDQAYVNAIDKIWENVAGKKLYITGGIGATGAGEAFGKNYELPNMSAYNETCAAVGNDYWNQRLFLLHADARYIDVMERTLYNGLISGVSLDGKSFFYPNPLESNGQHERSPWFGVACCPGNITRFLASVPGYVYAQRGDQLYVNLFVASSAEIKMDNGRTVKVTQSTRYPWEGSVALVVTPDQPGKLALNIRIQGWARNEPVPSDLYRFVDRVADAPTIKVNGKPVAMQLNKGYVTIDRPWKAGDRVDVNLPMPVRRVVANGEVAADQGRVALQRGPLVYTAEWADNPNGKVRNLMLPDTARLTAEYDAKLLKGVTVIKGRAVGLQTGADGKVQRTDQEFTAIPYYAWANRGRGQMMVWIPNSEASARPAAWPTAATTAKITVSGNSRKNPKNINDGEDPAASDDPSAYFDWWPKNGSAEWVEMTFQNPATVGDTQIYWFDDTGHGGVRVPASWKLFYKDGEQWTPVETTGGYGVARNQYNVVTFKPVTTTALRLELQAQPNVSIGIQEWKLK</sequence>
<gene>
    <name evidence="5" type="ordered locus">Acid_3381</name>
</gene>
<dbReference type="Pfam" id="PF20737">
    <property type="entry name" value="Glyco_hydro127C"/>
    <property type="match status" value="1"/>
</dbReference>
<dbReference type="InterPro" id="IPR049174">
    <property type="entry name" value="Beta-AFase-like"/>
</dbReference>
<dbReference type="Pfam" id="PF07944">
    <property type="entry name" value="Beta-AFase-like_GH127_cat"/>
    <property type="match status" value="1"/>
</dbReference>
<dbReference type="CAZy" id="GH127">
    <property type="family name" value="Glycoside Hydrolase Family 127"/>
</dbReference>
<dbReference type="InterPro" id="IPR008928">
    <property type="entry name" value="6-hairpin_glycosidase_sf"/>
</dbReference>